<keyword evidence="2" id="KW-1185">Reference proteome</keyword>
<reference evidence="1" key="1">
    <citation type="submission" date="2024-09" db="EMBL/GenBank/DDBJ databases">
        <title>Black Yeasts Isolated from many extreme environments.</title>
        <authorList>
            <person name="Coleine C."/>
            <person name="Stajich J.E."/>
            <person name="Selbmann L."/>
        </authorList>
    </citation>
    <scope>NUCLEOTIDE SEQUENCE</scope>
    <source>
        <strain evidence="1">CCFEE 5737</strain>
    </source>
</reference>
<accession>A0ACC3DIM5</accession>
<dbReference type="EMBL" id="JAWDJW010003885">
    <property type="protein sequence ID" value="KAK3076514.1"/>
    <property type="molecule type" value="Genomic_DNA"/>
</dbReference>
<dbReference type="Proteomes" id="UP001186974">
    <property type="component" value="Unassembled WGS sequence"/>
</dbReference>
<comment type="caution">
    <text evidence="1">The sequence shown here is derived from an EMBL/GenBank/DDBJ whole genome shotgun (WGS) entry which is preliminary data.</text>
</comment>
<sequence>MNDPLLIHDDKILDRQTLALKLEEELLAIENPTIEHIVSPGDIKTAEQDFITVAEATRYAALLSIYRVFPAILEQRLGFPSLTDTFVDQDQFTDSSSDHPNLPDPAAHDYRRIQFLNSLAEQVLYLLESIPQSSGTRPLQLLLLIVSASELRFMHNVNLDFLDLTSGDLKVRHARRFAEARLREHSLRLPAKPVLRMIELVKEVWRRVDGGDGECFWVDVMVEKGWETVMG</sequence>
<organism evidence="1 2">
    <name type="scientific">Coniosporium uncinatum</name>
    <dbReference type="NCBI Taxonomy" id="93489"/>
    <lineage>
        <taxon>Eukaryota</taxon>
        <taxon>Fungi</taxon>
        <taxon>Dikarya</taxon>
        <taxon>Ascomycota</taxon>
        <taxon>Pezizomycotina</taxon>
        <taxon>Dothideomycetes</taxon>
        <taxon>Dothideomycetes incertae sedis</taxon>
        <taxon>Coniosporium</taxon>
    </lineage>
</organism>
<gene>
    <name evidence="1" type="ORF">LTS18_012808</name>
</gene>
<evidence type="ECO:0000313" key="1">
    <source>
        <dbReference type="EMBL" id="KAK3076514.1"/>
    </source>
</evidence>
<name>A0ACC3DIM5_9PEZI</name>
<evidence type="ECO:0000313" key="2">
    <source>
        <dbReference type="Proteomes" id="UP001186974"/>
    </source>
</evidence>
<protein>
    <submittedName>
        <fullName evidence="1">Uncharacterized protein</fullName>
    </submittedName>
</protein>
<proteinExistence type="predicted"/>